<feature type="non-terminal residue" evidence="1">
    <location>
        <position position="1"/>
    </location>
</feature>
<evidence type="ECO:0000313" key="1">
    <source>
        <dbReference type="EMBL" id="SVB29305.1"/>
    </source>
</evidence>
<accession>A0A382CT85</accession>
<evidence type="ECO:0008006" key="2">
    <source>
        <dbReference type="Google" id="ProtNLM"/>
    </source>
</evidence>
<sequence length="347" mass="38281">VSRSIRFSLCIAIVSFQFAEAAGTAGKKPRPRDTVKVSATHEKIIEGALKYLASKQKSNGSWGENSEERRHPVAITGYTLIAFQSGGNLPGEGPYGKHVKKGMDYLLNVMGPDGIYGAHASGQYMYGHGIATIALGELYGQTQSKAIRPKLERAIKLIIASQNSQGGWRYRPIVRDADISVTVLQVVALRAAKNAGIDVPQRTIDNAVKYVKACYNSSSGGFGYQPGSGPGFARTAAAIYSLQVCGLYEDPLVLKGSKYLESNHHNSHQWYVYGNFYATPAQYMIGGKTWEKWYKIVANTIVKDVKKQGTIYYWDQHRRGGVGPIYTTSVFTTMLAMPYHYIPLYQR</sequence>
<dbReference type="InterPro" id="IPR008930">
    <property type="entry name" value="Terpenoid_cyclase/PrenylTrfase"/>
</dbReference>
<dbReference type="CDD" id="cd00688">
    <property type="entry name" value="ISOPREN_C2_like"/>
    <property type="match status" value="1"/>
</dbReference>
<proteinExistence type="predicted"/>
<reference evidence="1" key="1">
    <citation type="submission" date="2018-05" db="EMBL/GenBank/DDBJ databases">
        <authorList>
            <person name="Lanie J.A."/>
            <person name="Ng W.-L."/>
            <person name="Kazmierczak K.M."/>
            <person name="Andrzejewski T.M."/>
            <person name="Davidsen T.M."/>
            <person name="Wayne K.J."/>
            <person name="Tettelin H."/>
            <person name="Glass J.I."/>
            <person name="Rusch D."/>
            <person name="Podicherti R."/>
            <person name="Tsui H.-C.T."/>
            <person name="Winkler M.E."/>
        </authorList>
    </citation>
    <scope>NUCLEOTIDE SEQUENCE</scope>
</reference>
<protein>
    <recommendedName>
        <fullName evidence="2">Squalene cyclase C-terminal domain-containing protein</fullName>
    </recommendedName>
</protein>
<dbReference type="Gene3D" id="1.50.10.20">
    <property type="match status" value="2"/>
</dbReference>
<dbReference type="AlphaFoldDB" id="A0A382CT85"/>
<name>A0A382CT85_9ZZZZ</name>
<gene>
    <name evidence="1" type="ORF">METZ01_LOCUS182159</name>
</gene>
<dbReference type="EMBL" id="UINC01036003">
    <property type="protein sequence ID" value="SVB29305.1"/>
    <property type="molecule type" value="Genomic_DNA"/>
</dbReference>
<dbReference type="SUPFAM" id="SSF48239">
    <property type="entry name" value="Terpenoid cyclases/Protein prenyltransferases"/>
    <property type="match status" value="1"/>
</dbReference>
<organism evidence="1">
    <name type="scientific">marine metagenome</name>
    <dbReference type="NCBI Taxonomy" id="408172"/>
    <lineage>
        <taxon>unclassified sequences</taxon>
        <taxon>metagenomes</taxon>
        <taxon>ecological metagenomes</taxon>
    </lineage>
</organism>